<feature type="domain" description="EF-hand" evidence="3">
    <location>
        <begin position="56"/>
        <end position="91"/>
    </location>
</feature>
<feature type="chain" id="PRO_5020612729" evidence="2">
    <location>
        <begin position="26"/>
        <end position="146"/>
    </location>
</feature>
<feature type="compositionally biased region" description="Polar residues" evidence="1">
    <location>
        <begin position="124"/>
        <end position="134"/>
    </location>
</feature>
<evidence type="ECO:0000256" key="2">
    <source>
        <dbReference type="SAM" id="SignalP"/>
    </source>
</evidence>
<organism evidence="4 5">
    <name type="scientific">Hydrocarboniclastica marina</name>
    <dbReference type="NCBI Taxonomy" id="2259620"/>
    <lineage>
        <taxon>Bacteria</taxon>
        <taxon>Pseudomonadati</taxon>
        <taxon>Pseudomonadota</taxon>
        <taxon>Gammaproteobacteria</taxon>
        <taxon>Alteromonadales</taxon>
        <taxon>Alteromonadaceae</taxon>
        <taxon>Hydrocarboniclastica</taxon>
    </lineage>
</organism>
<dbReference type="InterPro" id="IPR018247">
    <property type="entry name" value="EF_Hand_1_Ca_BS"/>
</dbReference>
<dbReference type="CDD" id="cd00051">
    <property type="entry name" value="EFh"/>
    <property type="match status" value="1"/>
</dbReference>
<evidence type="ECO:0000259" key="3">
    <source>
        <dbReference type="PROSITE" id="PS50222"/>
    </source>
</evidence>
<sequence>MHKTAIAFATTAALALVSGPLAATATTTTTVGSVNNTESTIGQSGSNVGDMNMDRERTADLQQVFEQLDQDGDGQLDQEELSSYGTTAAGQSTSGMEAGDRGERLMEQLDADRDGYVDEEELQQGHTPAQQKGQSGYDPEAGAAGQ</sequence>
<feature type="domain" description="EF-hand" evidence="3">
    <location>
        <begin position="97"/>
        <end position="132"/>
    </location>
</feature>
<dbReference type="EMBL" id="CP031093">
    <property type="protein sequence ID" value="QCF24670.1"/>
    <property type="molecule type" value="Genomic_DNA"/>
</dbReference>
<dbReference type="AlphaFoldDB" id="A0A4V1D8C1"/>
<dbReference type="PROSITE" id="PS50222">
    <property type="entry name" value="EF_HAND_2"/>
    <property type="match status" value="2"/>
</dbReference>
<dbReference type="SUPFAM" id="SSF47473">
    <property type="entry name" value="EF-hand"/>
    <property type="match status" value="1"/>
</dbReference>
<dbReference type="RefSeq" id="WP_136546103.1">
    <property type="nucleotide sequence ID" value="NZ_CP031093.1"/>
</dbReference>
<dbReference type="KEGG" id="hmi:soil367_01130"/>
<feature type="region of interest" description="Disordered" evidence="1">
    <location>
        <begin position="70"/>
        <end position="146"/>
    </location>
</feature>
<feature type="compositionally biased region" description="Acidic residues" evidence="1">
    <location>
        <begin position="70"/>
        <end position="80"/>
    </location>
</feature>
<evidence type="ECO:0000313" key="4">
    <source>
        <dbReference type="EMBL" id="QCF24670.1"/>
    </source>
</evidence>
<protein>
    <submittedName>
        <fullName evidence="4">EF-hand domain-containing protein</fullName>
    </submittedName>
</protein>
<accession>A0A4V1D8C1</accession>
<feature type="signal peptide" evidence="2">
    <location>
        <begin position="1"/>
        <end position="25"/>
    </location>
</feature>
<dbReference type="PROSITE" id="PS00018">
    <property type="entry name" value="EF_HAND_1"/>
    <property type="match status" value="2"/>
</dbReference>
<dbReference type="SMART" id="SM00054">
    <property type="entry name" value="EFh"/>
    <property type="match status" value="2"/>
</dbReference>
<keyword evidence="2" id="KW-0732">Signal</keyword>
<feature type="compositionally biased region" description="Basic and acidic residues" evidence="1">
    <location>
        <begin position="98"/>
        <end position="116"/>
    </location>
</feature>
<dbReference type="InterPro" id="IPR011992">
    <property type="entry name" value="EF-hand-dom_pair"/>
</dbReference>
<dbReference type="Pfam" id="PF13499">
    <property type="entry name" value="EF-hand_7"/>
    <property type="match status" value="1"/>
</dbReference>
<evidence type="ECO:0000256" key="1">
    <source>
        <dbReference type="SAM" id="MobiDB-lite"/>
    </source>
</evidence>
<reference evidence="4 5" key="1">
    <citation type="submission" date="2018-07" db="EMBL/GenBank/DDBJ databases">
        <title>Marsedoiliclastica nanhaica gen. nov. sp. nov., a novel marine hydrocarbonoclastic bacterium isolated from an in-situ enriched hydrocarbon-degrading consortium in deep-sea sediment.</title>
        <authorList>
            <person name="Dong C."/>
            <person name="Ma T."/>
            <person name="Liu R."/>
            <person name="Shao Z."/>
        </authorList>
    </citation>
    <scope>NUCLEOTIDE SEQUENCE [LARGE SCALE GENOMIC DNA]</scope>
    <source>
        <strain evidence="5">soil36-7</strain>
    </source>
</reference>
<keyword evidence="5" id="KW-1185">Reference proteome</keyword>
<name>A0A4V1D8C1_9ALTE</name>
<feature type="compositionally biased region" description="Polar residues" evidence="1">
    <location>
        <begin position="34"/>
        <end position="49"/>
    </location>
</feature>
<dbReference type="InterPro" id="IPR002048">
    <property type="entry name" value="EF_hand_dom"/>
</dbReference>
<gene>
    <name evidence="4" type="ORF">soil367_01130</name>
</gene>
<dbReference type="GO" id="GO:0005509">
    <property type="term" value="F:calcium ion binding"/>
    <property type="evidence" value="ECO:0007669"/>
    <property type="project" value="InterPro"/>
</dbReference>
<evidence type="ECO:0000313" key="5">
    <source>
        <dbReference type="Proteomes" id="UP000298049"/>
    </source>
</evidence>
<proteinExistence type="predicted"/>
<feature type="compositionally biased region" description="Polar residues" evidence="1">
    <location>
        <begin position="83"/>
        <end position="95"/>
    </location>
</feature>
<dbReference type="Proteomes" id="UP000298049">
    <property type="component" value="Chromosome"/>
</dbReference>
<dbReference type="Gene3D" id="1.10.238.10">
    <property type="entry name" value="EF-hand"/>
    <property type="match status" value="1"/>
</dbReference>
<feature type="region of interest" description="Disordered" evidence="1">
    <location>
        <begin position="34"/>
        <end position="56"/>
    </location>
</feature>